<dbReference type="PANTHER" id="PTHR24061">
    <property type="entry name" value="CALCIUM-SENSING RECEPTOR-RELATED"/>
    <property type="match status" value="1"/>
</dbReference>
<feature type="transmembrane region" description="Helical" evidence="15">
    <location>
        <begin position="712"/>
        <end position="732"/>
    </location>
</feature>
<comment type="similarity">
    <text evidence="11">Belongs to the G-protein coupled receptor 3 family. TAS1R subfamily.</text>
</comment>
<dbReference type="GO" id="GO:0050916">
    <property type="term" value="P:sensory perception of sweet taste"/>
    <property type="evidence" value="ECO:0007669"/>
    <property type="project" value="TreeGrafter"/>
</dbReference>
<evidence type="ECO:0000256" key="5">
    <source>
        <dbReference type="ARBA" id="ARBA00022989"/>
    </source>
</evidence>
<evidence type="ECO:0000256" key="3">
    <source>
        <dbReference type="ARBA" id="ARBA00022692"/>
    </source>
</evidence>
<dbReference type="Pfam" id="PF01094">
    <property type="entry name" value="ANF_receptor"/>
    <property type="match status" value="1"/>
</dbReference>
<evidence type="ECO:0000259" key="16">
    <source>
        <dbReference type="PROSITE" id="PS50259"/>
    </source>
</evidence>
<keyword evidence="3 15" id="KW-0812">Transmembrane</keyword>
<comment type="subcellular location">
    <subcellularLocation>
        <location evidence="1">Cell membrane</location>
        <topology evidence="1">Multi-pass membrane protein</topology>
    </subcellularLocation>
</comment>
<evidence type="ECO:0000256" key="1">
    <source>
        <dbReference type="ARBA" id="ARBA00004651"/>
    </source>
</evidence>
<dbReference type="Gene3D" id="2.10.50.30">
    <property type="entry name" value="GPCR, family 3, nine cysteines domain"/>
    <property type="match status" value="1"/>
</dbReference>
<dbReference type="GO" id="GO:0050917">
    <property type="term" value="P:sensory perception of umami taste"/>
    <property type="evidence" value="ECO:0007669"/>
    <property type="project" value="TreeGrafter"/>
</dbReference>
<evidence type="ECO:0000256" key="6">
    <source>
        <dbReference type="ARBA" id="ARBA00023040"/>
    </source>
</evidence>
<dbReference type="PANTHER" id="PTHR24061:SF435">
    <property type="entry name" value="TASTE RECEPTOR TYPE 1 MEMBER 3"/>
    <property type="match status" value="1"/>
</dbReference>
<evidence type="ECO:0000256" key="4">
    <source>
        <dbReference type="ARBA" id="ARBA00022729"/>
    </source>
</evidence>
<reference evidence="17" key="1">
    <citation type="submission" date="2022-03" db="EMBL/GenBank/DDBJ databases">
        <authorList>
            <person name="Alioto T."/>
            <person name="Alioto T."/>
            <person name="Gomez Garrido J."/>
        </authorList>
    </citation>
    <scope>NUCLEOTIDE SEQUENCE</scope>
</reference>
<keyword evidence="7 15" id="KW-0472">Membrane</keyword>
<dbReference type="Pfam" id="PF07562">
    <property type="entry name" value="NCD3G"/>
    <property type="match status" value="1"/>
</dbReference>
<keyword evidence="4" id="KW-0732">Signal</keyword>
<dbReference type="EMBL" id="OW240921">
    <property type="protein sequence ID" value="CAH2319956.1"/>
    <property type="molecule type" value="Genomic_DNA"/>
</dbReference>
<keyword evidence="6" id="KW-0297">G-protein coupled receptor</keyword>
<dbReference type="InterPro" id="IPR028082">
    <property type="entry name" value="Peripla_BP_I"/>
</dbReference>
<accession>A0AAD1T8W1</accession>
<keyword evidence="18" id="KW-1185">Reference proteome</keyword>
<feature type="transmembrane region" description="Helical" evidence="15">
    <location>
        <begin position="526"/>
        <end position="549"/>
    </location>
</feature>
<proteinExistence type="inferred from homology"/>
<dbReference type="InterPro" id="IPR001828">
    <property type="entry name" value="ANF_lig-bd_rcpt"/>
</dbReference>
<evidence type="ECO:0000256" key="2">
    <source>
        <dbReference type="ARBA" id="ARBA00022475"/>
    </source>
</evidence>
<evidence type="ECO:0000256" key="15">
    <source>
        <dbReference type="SAM" id="Phobius"/>
    </source>
</evidence>
<dbReference type="GO" id="GO:0005886">
    <property type="term" value="C:plasma membrane"/>
    <property type="evidence" value="ECO:0007669"/>
    <property type="project" value="UniProtKB-SubCell"/>
</dbReference>
<evidence type="ECO:0000256" key="9">
    <source>
        <dbReference type="ARBA" id="ARBA00023180"/>
    </source>
</evidence>
<feature type="transmembrane region" description="Helical" evidence="15">
    <location>
        <begin position="651"/>
        <end position="672"/>
    </location>
</feature>
<dbReference type="InterPro" id="IPR000337">
    <property type="entry name" value="GPCR_3"/>
</dbReference>
<dbReference type="InterPro" id="IPR000068">
    <property type="entry name" value="GPCR_3_Ca_sens_rcpt-rel"/>
</dbReference>
<dbReference type="InterPro" id="IPR017978">
    <property type="entry name" value="GPCR_3_C"/>
</dbReference>
<dbReference type="Gene3D" id="3.40.50.2300">
    <property type="match status" value="2"/>
</dbReference>
<dbReference type="AlphaFoldDB" id="A0AAD1T8W1"/>
<feature type="domain" description="G-protein coupled receptors family 3 profile" evidence="16">
    <location>
        <begin position="491"/>
        <end position="754"/>
    </location>
</feature>
<evidence type="ECO:0000256" key="10">
    <source>
        <dbReference type="ARBA" id="ARBA00023224"/>
    </source>
</evidence>
<comment type="subunit">
    <text evidence="12">Forms homodimers or heterodimers with TAS1R1 and TAS1R2.</text>
</comment>
<evidence type="ECO:0000256" key="7">
    <source>
        <dbReference type="ARBA" id="ARBA00023136"/>
    </source>
</evidence>
<dbReference type="InterPro" id="IPR017979">
    <property type="entry name" value="GPCR_3_CS"/>
</dbReference>
<dbReference type="PROSITE" id="PS00980">
    <property type="entry name" value="G_PROTEIN_RECEP_F3_2"/>
    <property type="match status" value="1"/>
</dbReference>
<dbReference type="Pfam" id="PF00003">
    <property type="entry name" value="7tm_3"/>
    <property type="match status" value="1"/>
</dbReference>
<feature type="transmembrane region" description="Helical" evidence="15">
    <location>
        <begin position="684"/>
        <end position="706"/>
    </location>
</feature>
<dbReference type="FunFam" id="3.40.50.2300:FF:000016">
    <property type="entry name" value="Taste 1 receptor member 2"/>
    <property type="match status" value="1"/>
</dbReference>
<dbReference type="FunFam" id="2.10.50.30:FF:000004">
    <property type="entry name" value="Taste receptor type 1 member 3-like protein"/>
    <property type="match status" value="1"/>
</dbReference>
<feature type="transmembrane region" description="Helical" evidence="15">
    <location>
        <begin position="561"/>
        <end position="583"/>
    </location>
</feature>
<evidence type="ECO:0000256" key="12">
    <source>
        <dbReference type="ARBA" id="ARBA00038762"/>
    </source>
</evidence>
<feature type="transmembrane region" description="Helical" evidence="15">
    <location>
        <begin position="492"/>
        <end position="514"/>
    </location>
</feature>
<protein>
    <recommendedName>
        <fullName evidence="13">Taste receptor type 1 member 3</fullName>
    </recommendedName>
    <alternativeName>
        <fullName evidence="14">Sweet taste receptor T1R3</fullName>
    </alternativeName>
</protein>
<keyword evidence="9" id="KW-0325">Glycoprotein</keyword>
<gene>
    <name evidence="17" type="ORF">PECUL_23A047405</name>
</gene>
<keyword evidence="5 15" id="KW-1133">Transmembrane helix</keyword>
<dbReference type="PRINTS" id="PR00592">
    <property type="entry name" value="CASENSINGR"/>
</dbReference>
<dbReference type="PROSITE" id="PS50259">
    <property type="entry name" value="G_PROTEIN_RECEP_F3_4"/>
    <property type="match status" value="1"/>
</dbReference>
<dbReference type="GO" id="GO:0004930">
    <property type="term" value="F:G protein-coupled receptor activity"/>
    <property type="evidence" value="ECO:0007669"/>
    <property type="project" value="UniProtKB-KW"/>
</dbReference>
<sequence>MQFTIEEINNSTIILPGESVGYEMYDTCLSSIAVIHSVLMFLAQNGTNQVEMQCNLTEYKTRVMAVIGPSSTEVATSSMKILSTVLIPQVSYAVTSDVFSDKNIYPSFYRTVPSDSKQVDGMIALISYFRWNWIAVVGSDDDYGKSALQQFSSSAMSSGICISYKGLIPVYLSTSDTTTAIENILDEIEKADVNVVLVFASLTQSIAFFKEVIMRNMTQVWIASASWVLSQSILSMPGIERIGTVIGFFPSVQTIPGFDIFVKNTISKIYANQLSSQSTSTSTVGSNSDYQGLDFKVDQIPIILNPLTELNAQSVYTAVYAVAYALHNLLNCNSVKCNKKNATIYPWSLLKEVRKVNFSVFNTTFGFDVNGNPKTGYDIVIYNLSDTDTEFIKIGSYNNVMDLNSSLIYWGTPNNKVPESQCSGDCLPGQIKRVKGTHSCCYDCIDCQEGFFQSADDDFECYICPAGQWSNIRSTVCSDPTYLFLQWTDTSVIFILLLTSVLFCTIIGTFVIFVKNRQTALVRASGGYMSFLALSSLLAVTASIVLFIGQPTMNICKIQQPLQAIGFTCCLSTFSIKALQVILVTDFKCVDGKYIQWLKTKGTWASLLLSILIQCLFCVWYIKSNQFLSPDEKVTYLRKYLKCEISNVPSFALMFGYNGILVLMSFMLNCVAQAPPGQYNLARDITFSMLGYLLIWIVFVPAYAKLTDGNQPLLQMVVALVSSFAIIFGYFFPKCYILIMKPDMASEEYFKIYNN</sequence>
<evidence type="ECO:0000313" key="17">
    <source>
        <dbReference type="EMBL" id="CAH2319956.1"/>
    </source>
</evidence>
<name>A0AAD1T8W1_PELCU</name>
<dbReference type="SUPFAM" id="SSF53822">
    <property type="entry name" value="Periplasmic binding protein-like I"/>
    <property type="match status" value="1"/>
</dbReference>
<evidence type="ECO:0000256" key="11">
    <source>
        <dbReference type="ARBA" id="ARBA00038492"/>
    </source>
</evidence>
<evidence type="ECO:0000256" key="8">
    <source>
        <dbReference type="ARBA" id="ARBA00023170"/>
    </source>
</evidence>
<dbReference type="InterPro" id="IPR011500">
    <property type="entry name" value="GPCR_3_9-Cys_dom"/>
</dbReference>
<evidence type="ECO:0000256" key="13">
    <source>
        <dbReference type="ARBA" id="ARBA00040705"/>
    </source>
</evidence>
<keyword evidence="8 17" id="KW-0675">Receptor</keyword>
<evidence type="ECO:0000256" key="14">
    <source>
        <dbReference type="ARBA" id="ARBA00042614"/>
    </source>
</evidence>
<dbReference type="Proteomes" id="UP001295444">
    <property type="component" value="Chromosome 10"/>
</dbReference>
<keyword evidence="10" id="KW-0807">Transducer</keyword>
<dbReference type="InterPro" id="IPR038550">
    <property type="entry name" value="GPCR_3_9-Cys_sf"/>
</dbReference>
<organism evidence="17 18">
    <name type="scientific">Pelobates cultripes</name>
    <name type="common">Western spadefoot toad</name>
    <dbReference type="NCBI Taxonomy" id="61616"/>
    <lineage>
        <taxon>Eukaryota</taxon>
        <taxon>Metazoa</taxon>
        <taxon>Chordata</taxon>
        <taxon>Craniata</taxon>
        <taxon>Vertebrata</taxon>
        <taxon>Euteleostomi</taxon>
        <taxon>Amphibia</taxon>
        <taxon>Batrachia</taxon>
        <taxon>Anura</taxon>
        <taxon>Pelobatoidea</taxon>
        <taxon>Pelobatidae</taxon>
        <taxon>Pelobates</taxon>
    </lineage>
</organism>
<feature type="transmembrane region" description="Helical" evidence="15">
    <location>
        <begin position="604"/>
        <end position="622"/>
    </location>
</feature>
<evidence type="ECO:0000313" key="18">
    <source>
        <dbReference type="Proteomes" id="UP001295444"/>
    </source>
</evidence>
<keyword evidence="2" id="KW-1003">Cell membrane</keyword>
<dbReference type="PRINTS" id="PR00248">
    <property type="entry name" value="GPCRMGR"/>
</dbReference>